<evidence type="ECO:0008006" key="4">
    <source>
        <dbReference type="Google" id="ProtNLM"/>
    </source>
</evidence>
<organism evidence="3">
    <name type="scientific">Tetraselmis chuii</name>
    <dbReference type="NCBI Taxonomy" id="63592"/>
    <lineage>
        <taxon>Eukaryota</taxon>
        <taxon>Viridiplantae</taxon>
        <taxon>Chlorophyta</taxon>
        <taxon>core chlorophytes</taxon>
        <taxon>Chlorodendrophyceae</taxon>
        <taxon>Chlorodendrales</taxon>
        <taxon>Chlorodendraceae</taxon>
        <taxon>Tetraselmis</taxon>
    </lineage>
</organism>
<dbReference type="AlphaFoldDB" id="A0A7S1SJR3"/>
<evidence type="ECO:0000256" key="2">
    <source>
        <dbReference type="SAM" id="SignalP"/>
    </source>
</evidence>
<dbReference type="EMBL" id="HBGG01006596">
    <property type="protein sequence ID" value="CAD9200995.1"/>
    <property type="molecule type" value="Transcribed_RNA"/>
</dbReference>
<keyword evidence="1" id="KW-1133">Transmembrane helix</keyword>
<sequence>MKKIPQHTTFLPPLALLVAVTTLLLVECAADKGGAVVSSPEEVRTQLMACSRKLRESCADATALAGVTETEIFSAQLDNFTEAGYNASCGGMCAAAWESYFICAKELLMGLPADLYHNFDMLDRNEEEYLVRMSIMCKCGFPFTEECLSQETAKQLLASSSGTLLRPKQATWSFIIASASIGCFTLLASAVATPS</sequence>
<feature type="signal peptide" evidence="2">
    <location>
        <begin position="1"/>
        <end position="30"/>
    </location>
</feature>
<accession>A0A7S1SJR3</accession>
<evidence type="ECO:0000256" key="1">
    <source>
        <dbReference type="SAM" id="Phobius"/>
    </source>
</evidence>
<keyword evidence="2" id="KW-0732">Signal</keyword>
<keyword evidence="1" id="KW-0472">Membrane</keyword>
<gene>
    <name evidence="3" type="ORF">TCHU04912_LOCUS3228</name>
</gene>
<feature type="chain" id="PRO_5031074682" description="Folate receptor-like domain-containing protein" evidence="2">
    <location>
        <begin position="31"/>
        <end position="195"/>
    </location>
</feature>
<proteinExistence type="predicted"/>
<protein>
    <recommendedName>
        <fullName evidence="4">Folate receptor-like domain-containing protein</fullName>
    </recommendedName>
</protein>
<feature type="transmembrane region" description="Helical" evidence="1">
    <location>
        <begin position="170"/>
        <end position="192"/>
    </location>
</feature>
<evidence type="ECO:0000313" key="3">
    <source>
        <dbReference type="EMBL" id="CAD9200995.1"/>
    </source>
</evidence>
<keyword evidence="1" id="KW-0812">Transmembrane</keyword>
<reference evidence="3" key="1">
    <citation type="submission" date="2021-01" db="EMBL/GenBank/DDBJ databases">
        <authorList>
            <person name="Corre E."/>
            <person name="Pelletier E."/>
            <person name="Niang G."/>
            <person name="Scheremetjew M."/>
            <person name="Finn R."/>
            <person name="Kale V."/>
            <person name="Holt S."/>
            <person name="Cochrane G."/>
            <person name="Meng A."/>
            <person name="Brown T."/>
            <person name="Cohen L."/>
        </authorList>
    </citation>
    <scope>NUCLEOTIDE SEQUENCE</scope>
    <source>
        <strain evidence="3">PLY429</strain>
    </source>
</reference>
<name>A0A7S1SJR3_9CHLO</name>